<protein>
    <submittedName>
        <fullName evidence="3">Uncharacterized protein</fullName>
    </submittedName>
</protein>
<keyword evidence="1" id="KW-0732">Signal</keyword>
<organism evidence="2 3">
    <name type="scientific">Panagrolaimus davidi</name>
    <dbReference type="NCBI Taxonomy" id="227884"/>
    <lineage>
        <taxon>Eukaryota</taxon>
        <taxon>Metazoa</taxon>
        <taxon>Ecdysozoa</taxon>
        <taxon>Nematoda</taxon>
        <taxon>Chromadorea</taxon>
        <taxon>Rhabditida</taxon>
        <taxon>Tylenchina</taxon>
        <taxon>Panagrolaimomorpha</taxon>
        <taxon>Panagrolaimoidea</taxon>
        <taxon>Panagrolaimidae</taxon>
        <taxon>Panagrolaimus</taxon>
    </lineage>
</organism>
<feature type="signal peptide" evidence="1">
    <location>
        <begin position="1"/>
        <end position="22"/>
    </location>
</feature>
<accession>A0A914Q4U6</accession>
<sequence>MFYRFKYSFLWIFIAVFILSEAFDEDGVCDEGIDTSASDGPFQLFGKNNSSYDIAYLTRHNGICNCNVVENKHAVVKKELHGKIILTDVYVACGKENANESVLEELIFDYIKNVPERTLGKEPQLEKDDDENCLDEHGFITTKLPGNVPCFSYVSAFSNGTYSSTTNQLLEGNVTYYSGPFSVNRIDQSENLAHDKLNGKYGSMLGLFYELKQTCAHKVNNNNYCHSFFNNATYSIICCCNEKPGQCSFRRYKEKSLICATGSFFMDISNGKEPKSIAPELSILNELKNVSANKTFCSSRYTFDKTSIRYQMPASNFEGCNAGEGDKGYCVLDNDVCPSDEQNPSETSITCCCRKPDLCNVDFVAINAVERFEFMIKNKVCDQPMLYSILFARTNYTLEGDDKQPLCYIHYDEQNPDARYFLANNNLDLLRDVDYQAYRKEGCNVIAAKIRLISKDKCPKENYSENDTKLPRPLFLCTCNGTKIETETPPGTKFCDADLKNNINIKYNDMKDKLMPKCFGMFLIAFKEGTASLENGYGEKCFNLYQEKQAKDEATEKAFCETPKNDKTFCCMIGMGRKAAELLDEITEKVVEQKANMNVIDYKRSLTCRTSKDTKEFGKECKHPHGCFWTDSSIGEVKTTVVAGCIDTIPKLLEKNSSNPIYRSLQTCVTISKMRRLIKMDEKEKLKEPYRCFATNEINYPDEKDQLTNVFIVCCCTEINENGKCDKNDNSKKSYGAKVIDVGNNKISKQHKNQIYSVPF</sequence>
<evidence type="ECO:0000313" key="3">
    <source>
        <dbReference type="WBParaSite" id="PDA_v2.g25899.t1"/>
    </source>
</evidence>
<feature type="chain" id="PRO_5037230599" evidence="1">
    <location>
        <begin position="23"/>
        <end position="760"/>
    </location>
</feature>
<reference evidence="3" key="1">
    <citation type="submission" date="2022-11" db="UniProtKB">
        <authorList>
            <consortium name="WormBaseParasite"/>
        </authorList>
    </citation>
    <scope>IDENTIFICATION</scope>
</reference>
<dbReference type="Proteomes" id="UP000887578">
    <property type="component" value="Unplaced"/>
</dbReference>
<proteinExistence type="predicted"/>
<dbReference type="AlphaFoldDB" id="A0A914Q4U6"/>
<evidence type="ECO:0000313" key="2">
    <source>
        <dbReference type="Proteomes" id="UP000887578"/>
    </source>
</evidence>
<evidence type="ECO:0000256" key="1">
    <source>
        <dbReference type="SAM" id="SignalP"/>
    </source>
</evidence>
<name>A0A914Q4U6_9BILA</name>
<keyword evidence="2" id="KW-1185">Reference proteome</keyword>
<dbReference type="WBParaSite" id="PDA_v2.g25899.t1">
    <property type="protein sequence ID" value="PDA_v2.g25899.t1"/>
    <property type="gene ID" value="PDA_v2.g25899"/>
</dbReference>